<evidence type="ECO:0000313" key="5">
    <source>
        <dbReference type="Proteomes" id="UP000657006"/>
    </source>
</evidence>
<dbReference type="Gene3D" id="2.60.40.680">
    <property type="match status" value="1"/>
</dbReference>
<protein>
    <recommendedName>
        <fullName evidence="6">Cohesin domain-containing protein</fullName>
    </recommendedName>
</protein>
<evidence type="ECO:0000256" key="1">
    <source>
        <dbReference type="SAM" id="MobiDB-lite"/>
    </source>
</evidence>
<keyword evidence="5" id="KW-1185">Reference proteome</keyword>
<accession>A0A926HXV8</accession>
<dbReference type="InterPro" id="IPR008965">
    <property type="entry name" value="CBM2/CBM3_carb-bd_dom_sf"/>
</dbReference>
<dbReference type="Proteomes" id="UP000657006">
    <property type="component" value="Unassembled WGS sequence"/>
</dbReference>
<feature type="compositionally biased region" description="Polar residues" evidence="1">
    <location>
        <begin position="188"/>
        <end position="197"/>
    </location>
</feature>
<proteinExistence type="predicted"/>
<feature type="compositionally biased region" description="Basic and acidic residues" evidence="1">
    <location>
        <begin position="169"/>
        <end position="185"/>
    </location>
</feature>
<comment type="caution">
    <text evidence="4">The sequence shown here is derived from an EMBL/GenBank/DDBJ whole genome shotgun (WGS) entry which is preliminary data.</text>
</comment>
<feature type="transmembrane region" description="Helical" evidence="2">
    <location>
        <begin position="246"/>
        <end position="264"/>
    </location>
</feature>
<organism evidence="4 5">
    <name type="scientific">Bianquea renquensis</name>
    <dbReference type="NCBI Taxonomy" id="2763661"/>
    <lineage>
        <taxon>Bacteria</taxon>
        <taxon>Bacillati</taxon>
        <taxon>Bacillota</taxon>
        <taxon>Clostridia</taxon>
        <taxon>Eubacteriales</taxon>
        <taxon>Bianqueaceae</taxon>
        <taxon>Bianquea</taxon>
    </lineage>
</organism>
<dbReference type="EMBL" id="JACRSQ010000017">
    <property type="protein sequence ID" value="MBC8544187.1"/>
    <property type="molecule type" value="Genomic_DNA"/>
</dbReference>
<feature type="signal peptide" evidence="3">
    <location>
        <begin position="1"/>
        <end position="27"/>
    </location>
</feature>
<evidence type="ECO:0000313" key="4">
    <source>
        <dbReference type="EMBL" id="MBC8544187.1"/>
    </source>
</evidence>
<gene>
    <name evidence="4" type="ORF">H8730_11630</name>
</gene>
<feature type="region of interest" description="Disordered" evidence="1">
    <location>
        <begin position="162"/>
        <end position="242"/>
    </location>
</feature>
<dbReference type="SUPFAM" id="SSF49384">
    <property type="entry name" value="Carbohydrate-binding domain"/>
    <property type="match status" value="1"/>
</dbReference>
<dbReference type="RefSeq" id="WP_177718605.1">
    <property type="nucleotide sequence ID" value="NZ_JACRSQ010000017.1"/>
</dbReference>
<feature type="compositionally biased region" description="Polar residues" evidence="1">
    <location>
        <begin position="204"/>
        <end position="240"/>
    </location>
</feature>
<keyword evidence="2" id="KW-0812">Transmembrane</keyword>
<evidence type="ECO:0000256" key="3">
    <source>
        <dbReference type="SAM" id="SignalP"/>
    </source>
</evidence>
<evidence type="ECO:0008006" key="6">
    <source>
        <dbReference type="Google" id="ProtNLM"/>
    </source>
</evidence>
<keyword evidence="3" id="KW-0732">Signal</keyword>
<keyword evidence="2" id="KW-1133">Transmembrane helix</keyword>
<sequence length="275" mass="28987">MKRQKLFLHVVLFAVLMVASASGYVFADPANAFDMQFDKAQVKTGDIVSGKIYTESGHITNGTLRMTYDDAHLQLLRAEKSAGQEKTYASVNTTVPGVIVVAFASEAPIPVGDFIQLEFQVRENLSTSDVIQISMDASETYDENNQTVQSEIANTYLTVAGGTGVIPEEPGKDGDSSDSQGDDKNSSANSDTDQSSDNGDHQSSDGQENSGQDSKGSESEASTNSQGGTDADSAGSSARTGDTAPLWTVSVLAVVSIIAVTVIVKRRAGAKNETK</sequence>
<dbReference type="AlphaFoldDB" id="A0A926HXV8"/>
<keyword evidence="2" id="KW-0472">Membrane</keyword>
<name>A0A926HXV8_9FIRM</name>
<reference evidence="4" key="1">
    <citation type="submission" date="2020-08" db="EMBL/GenBank/DDBJ databases">
        <title>Genome public.</title>
        <authorList>
            <person name="Liu C."/>
            <person name="Sun Q."/>
        </authorList>
    </citation>
    <scope>NUCLEOTIDE SEQUENCE</scope>
    <source>
        <strain evidence="4">NSJ-32</strain>
    </source>
</reference>
<evidence type="ECO:0000256" key="2">
    <source>
        <dbReference type="SAM" id="Phobius"/>
    </source>
</evidence>
<dbReference type="GO" id="GO:0030246">
    <property type="term" value="F:carbohydrate binding"/>
    <property type="evidence" value="ECO:0007669"/>
    <property type="project" value="InterPro"/>
</dbReference>
<feature type="chain" id="PRO_5037356700" description="Cohesin domain-containing protein" evidence="3">
    <location>
        <begin position="28"/>
        <end position="275"/>
    </location>
</feature>